<dbReference type="GO" id="GO:0005869">
    <property type="term" value="C:dynactin complex"/>
    <property type="evidence" value="ECO:0007669"/>
    <property type="project" value="InterPro"/>
</dbReference>
<sequence length="503" mass="54221">MATQFPYTYYSCPCINPTDSTLPEQDDTFDPSSPRAAFSLYPLEHLLYCTECHQVRCPRCTAEEVVCWYCPSCLFEVPSSTVRSEGNQCTRSCYNCPQCTAPLAVNPLDPPESTSETLTGPFILTCPYCTWSSLDIDLKFDKPNNITGQLSGSKRPEPSTPVDTPDPDLSRASSPKPDPKTRDEVFTALNAFYKNQITHDVDAPGHAFAEQAFSSPHSISRLLNLYSTGKKLKRQRPKPMSEALTPADGLVLFDPESELDTIKRTAAGGWEGTLGGDKAAINTEARFVDDARPVASLLRTKRAKRCRACRTLLSRPEPKISTTRYKIRVVAGSNVPRVGLRPLGAKARATAVSGLGGLGAEVPSLKPLLPSHFVLTLTNPLFDAVKVTLATARDTTGPVKARVTILCPAFEVGANTDVWDEALARDGGGGSQGGGGVPEAGKVWERGRNWVGVVVEVVPAGDAVRGEVLEIAVFVRVEYEAGGDLDGAGKREVGFCNPIWSSG</sequence>
<evidence type="ECO:0000256" key="10">
    <source>
        <dbReference type="ARBA" id="ARBA00023212"/>
    </source>
</evidence>
<keyword evidence="10" id="KW-0206">Cytoskeleton</keyword>
<evidence type="ECO:0000256" key="2">
    <source>
        <dbReference type="ARBA" id="ARBA00004529"/>
    </source>
</evidence>
<dbReference type="InterPro" id="IPR008603">
    <property type="entry name" value="DCTN4"/>
</dbReference>
<evidence type="ECO:0000256" key="12">
    <source>
        <dbReference type="ARBA" id="ARBA00034864"/>
    </source>
</evidence>
<keyword evidence="4" id="KW-0963">Cytoplasm</keyword>
<reference evidence="15" key="1">
    <citation type="journal article" date="2020" name="Stud. Mycol.">
        <title>101 Dothideomycetes genomes: a test case for predicting lifestyles and emergence of pathogens.</title>
        <authorList>
            <person name="Haridas S."/>
            <person name="Albert R."/>
            <person name="Binder M."/>
            <person name="Bloem J."/>
            <person name="Labutti K."/>
            <person name="Salamov A."/>
            <person name="Andreopoulos B."/>
            <person name="Baker S."/>
            <person name="Barry K."/>
            <person name="Bills G."/>
            <person name="Bluhm B."/>
            <person name="Cannon C."/>
            <person name="Castanera R."/>
            <person name="Culley D."/>
            <person name="Daum C."/>
            <person name="Ezra D."/>
            <person name="Gonzalez J."/>
            <person name="Henrissat B."/>
            <person name="Kuo A."/>
            <person name="Liang C."/>
            <person name="Lipzen A."/>
            <person name="Lutzoni F."/>
            <person name="Magnuson J."/>
            <person name="Mondo S."/>
            <person name="Nolan M."/>
            <person name="Ohm R."/>
            <person name="Pangilinan J."/>
            <person name="Park H.-J."/>
            <person name="Ramirez L."/>
            <person name="Alfaro M."/>
            <person name="Sun H."/>
            <person name="Tritt A."/>
            <person name="Yoshinaga Y."/>
            <person name="Zwiers L.-H."/>
            <person name="Turgeon B."/>
            <person name="Goodwin S."/>
            <person name="Spatafora J."/>
            <person name="Crous P."/>
            <person name="Grigoriev I."/>
        </authorList>
    </citation>
    <scope>NUCLEOTIDE SEQUENCE</scope>
    <source>
        <strain evidence="15">CBS 262.69</strain>
    </source>
</reference>
<comment type="subunit">
    <text evidence="13">Subunit of dynactin, a multiprotein complex part of a tripartite complex with dynein and a adapter, such as BICDL1, BICD2 or HOOK3. The dynactin complex is built around ACTR1A/ACTB filament and consists of an actin-related filament composed of a shoulder domain, a pointed end and a barbed end. Its length is defined by its flexible shoulder domain. The soulder is composed of 2 DCTN1 subunits, 4 DCTN2 and 2 DCTN3. The 4 DCNT2 (via N-terminus) bind the ACTR1A filament and act as molecular rulers to determine the length. The pointed end is important for binding dynein-dynactin cargo adapters. Consists of 4 subunits: ACTR10, DCNT4, DCTN5 and DCTN6. The barbed end is composed of a CAPZA1:CAPZB heterodimers, which binds ACTR1A/ACTB filament and dynactin and stabilizes dynactin. Interacts with ATP7B, but not ATP7A, in a copper-dependent manner. Interacts with ANK2; this interaction is required for localization at costameres. Interacts with N4BP2L1.</text>
</comment>
<gene>
    <name evidence="15" type="ORF">EJ06DRAFT_543069</name>
</gene>
<evidence type="ECO:0000256" key="3">
    <source>
        <dbReference type="ARBA" id="ARBA00004657"/>
    </source>
</evidence>
<comment type="subcellular location">
    <subcellularLocation>
        <location evidence="1">Cytoplasm</location>
        <location evidence="1">Cytoskeleton</location>
        <location evidence="1">Microtubule organizing center</location>
        <location evidence="1">Centrosome</location>
    </subcellularLocation>
    <subcellularLocation>
        <location evidence="2">Cytoplasm</location>
        <location evidence="2">Cytoskeleton</location>
        <location evidence="2">Stress fiber</location>
    </subcellularLocation>
    <subcellularLocation>
        <location evidence="3">Cytoplasm</location>
        <location evidence="3">Myofibril</location>
    </subcellularLocation>
</comment>
<dbReference type="OrthoDB" id="283815at2759"/>
<dbReference type="Proteomes" id="UP000799640">
    <property type="component" value="Unassembled WGS sequence"/>
</dbReference>
<keyword evidence="5" id="KW-1017">Isopeptide bond</keyword>
<dbReference type="GO" id="GO:0001725">
    <property type="term" value="C:stress fiber"/>
    <property type="evidence" value="ECO:0007669"/>
    <property type="project" value="UniProtKB-SubCell"/>
</dbReference>
<keyword evidence="16" id="KW-1185">Reference proteome</keyword>
<keyword evidence="7" id="KW-0832">Ubl conjugation</keyword>
<evidence type="ECO:0000256" key="1">
    <source>
        <dbReference type="ARBA" id="ARBA00004300"/>
    </source>
</evidence>
<evidence type="ECO:0000256" key="6">
    <source>
        <dbReference type="ARBA" id="ARBA00022553"/>
    </source>
</evidence>
<comment type="similarity">
    <text evidence="11">Belongs to the dynactin subunit 4 family.</text>
</comment>
<name>A0A6G1HVT7_9PEZI</name>
<evidence type="ECO:0000256" key="5">
    <source>
        <dbReference type="ARBA" id="ARBA00022499"/>
    </source>
</evidence>
<evidence type="ECO:0000256" key="9">
    <source>
        <dbReference type="ARBA" id="ARBA00023054"/>
    </source>
</evidence>
<evidence type="ECO:0000256" key="11">
    <source>
        <dbReference type="ARBA" id="ARBA00034776"/>
    </source>
</evidence>
<accession>A0A6G1HVT7</accession>
<evidence type="ECO:0000256" key="14">
    <source>
        <dbReference type="SAM" id="MobiDB-lite"/>
    </source>
</evidence>
<proteinExistence type="inferred from homology"/>
<evidence type="ECO:0000256" key="13">
    <source>
        <dbReference type="ARBA" id="ARBA00093507"/>
    </source>
</evidence>
<protein>
    <recommendedName>
        <fullName evidence="12">Dynactin subunit 4</fullName>
    </recommendedName>
</protein>
<feature type="region of interest" description="Disordered" evidence="14">
    <location>
        <begin position="147"/>
        <end position="182"/>
    </location>
</feature>
<evidence type="ECO:0000256" key="4">
    <source>
        <dbReference type="ARBA" id="ARBA00022490"/>
    </source>
</evidence>
<evidence type="ECO:0000313" key="16">
    <source>
        <dbReference type="Proteomes" id="UP000799640"/>
    </source>
</evidence>
<organism evidence="15 16">
    <name type="scientific">Trichodelitschia bisporula</name>
    <dbReference type="NCBI Taxonomy" id="703511"/>
    <lineage>
        <taxon>Eukaryota</taxon>
        <taxon>Fungi</taxon>
        <taxon>Dikarya</taxon>
        <taxon>Ascomycota</taxon>
        <taxon>Pezizomycotina</taxon>
        <taxon>Dothideomycetes</taxon>
        <taxon>Dothideomycetes incertae sedis</taxon>
        <taxon>Phaeotrichales</taxon>
        <taxon>Phaeotrichaceae</taxon>
        <taxon>Trichodelitschia</taxon>
    </lineage>
</organism>
<keyword evidence="8" id="KW-0007">Acetylation</keyword>
<keyword evidence="6" id="KW-0597">Phosphoprotein</keyword>
<dbReference type="AlphaFoldDB" id="A0A6G1HVT7"/>
<keyword evidence="9" id="KW-0175">Coiled coil</keyword>
<evidence type="ECO:0000313" key="15">
    <source>
        <dbReference type="EMBL" id="KAF2400168.1"/>
    </source>
</evidence>
<dbReference type="PANTHER" id="PTHR13034">
    <property type="entry name" value="DYNACTIN P62 SUBUNIT"/>
    <property type="match status" value="1"/>
</dbReference>
<dbReference type="PANTHER" id="PTHR13034:SF2">
    <property type="entry name" value="DYNACTIN SUBUNIT 4"/>
    <property type="match status" value="1"/>
</dbReference>
<dbReference type="Pfam" id="PF05502">
    <property type="entry name" value="Dynactin_p62"/>
    <property type="match status" value="1"/>
</dbReference>
<evidence type="ECO:0000256" key="8">
    <source>
        <dbReference type="ARBA" id="ARBA00022990"/>
    </source>
</evidence>
<dbReference type="EMBL" id="ML996695">
    <property type="protein sequence ID" value="KAF2400168.1"/>
    <property type="molecule type" value="Genomic_DNA"/>
</dbReference>
<evidence type="ECO:0000256" key="7">
    <source>
        <dbReference type="ARBA" id="ARBA00022843"/>
    </source>
</evidence>